<name>A0ABQ4KM09_9BACI</name>
<feature type="domain" description="N-acetyltransferase" evidence="1">
    <location>
        <begin position="9"/>
        <end position="148"/>
    </location>
</feature>
<sequence length="148" mass="16928">MNNKYVTYKKLQSGNEKDFHDLVLLFNDVFETENDVNKENIRRLLNNPSFVCVVAFHQSEVIGGITAYELMSYDRSGSVMYVYDLAVQNSHQRIGIGSRLVSELLADCRSKGIKELFVQAEEADAHAVQFYQKLGGESLKTRQFHFNP</sequence>
<dbReference type="InterPro" id="IPR000182">
    <property type="entry name" value="GNAT_dom"/>
</dbReference>
<organism evidence="2 3">
    <name type="scientific">Lederbergia ruris</name>
    <dbReference type="NCBI Taxonomy" id="217495"/>
    <lineage>
        <taxon>Bacteria</taxon>
        <taxon>Bacillati</taxon>
        <taxon>Bacillota</taxon>
        <taxon>Bacilli</taxon>
        <taxon>Bacillales</taxon>
        <taxon>Bacillaceae</taxon>
        <taxon>Lederbergia</taxon>
    </lineage>
</organism>
<dbReference type="InterPro" id="IPR016181">
    <property type="entry name" value="Acyl_CoA_acyltransferase"/>
</dbReference>
<accession>A0ABQ4KM09</accession>
<dbReference type="SUPFAM" id="SSF55729">
    <property type="entry name" value="Acyl-CoA N-acyltransferases (Nat)"/>
    <property type="match status" value="1"/>
</dbReference>
<dbReference type="PANTHER" id="PTHR43072">
    <property type="entry name" value="N-ACETYLTRANSFERASE"/>
    <property type="match status" value="1"/>
</dbReference>
<keyword evidence="3" id="KW-1185">Reference proteome</keyword>
<evidence type="ECO:0000313" key="3">
    <source>
        <dbReference type="Proteomes" id="UP000679950"/>
    </source>
</evidence>
<dbReference type="Gene3D" id="3.40.630.30">
    <property type="match status" value="1"/>
</dbReference>
<reference evidence="2 3" key="1">
    <citation type="submission" date="2021-03" db="EMBL/GenBank/DDBJ databases">
        <title>Antimicrobial resistance genes in bacteria isolated from Japanese honey, and their potential for conferring macrolide and lincosamide resistance in the American foulbrood pathogen Paenibacillus larvae.</title>
        <authorList>
            <person name="Okamoto M."/>
            <person name="Kumagai M."/>
            <person name="Kanamori H."/>
            <person name="Takamatsu D."/>
        </authorList>
    </citation>
    <scope>NUCLEOTIDE SEQUENCE [LARGE SCALE GENOMIC DNA]</scope>
    <source>
        <strain evidence="2 3">J8TS2</strain>
    </source>
</reference>
<evidence type="ECO:0000259" key="1">
    <source>
        <dbReference type="PROSITE" id="PS51186"/>
    </source>
</evidence>
<dbReference type="PROSITE" id="PS51186">
    <property type="entry name" value="GNAT"/>
    <property type="match status" value="1"/>
</dbReference>
<dbReference type="Pfam" id="PF00583">
    <property type="entry name" value="Acetyltransf_1"/>
    <property type="match status" value="1"/>
</dbReference>
<dbReference type="Proteomes" id="UP000679950">
    <property type="component" value="Unassembled WGS sequence"/>
</dbReference>
<comment type="caution">
    <text evidence="2">The sequence shown here is derived from an EMBL/GenBank/DDBJ whole genome shotgun (WGS) entry which is preliminary data.</text>
</comment>
<gene>
    <name evidence="2" type="ORF">J8TS2_32880</name>
</gene>
<dbReference type="RefSeq" id="WP_212966972.1">
    <property type="nucleotide sequence ID" value="NZ_BORB01000033.1"/>
</dbReference>
<evidence type="ECO:0000313" key="2">
    <source>
        <dbReference type="EMBL" id="GIN58969.1"/>
    </source>
</evidence>
<protein>
    <recommendedName>
        <fullName evidence="1">N-acetyltransferase domain-containing protein</fullName>
    </recommendedName>
</protein>
<dbReference type="EMBL" id="BORB01000033">
    <property type="protein sequence ID" value="GIN58969.1"/>
    <property type="molecule type" value="Genomic_DNA"/>
</dbReference>
<proteinExistence type="predicted"/>
<dbReference type="CDD" id="cd04301">
    <property type="entry name" value="NAT_SF"/>
    <property type="match status" value="1"/>
</dbReference>